<feature type="binding site" evidence="13">
    <location>
        <position position="342"/>
    </location>
    <ligand>
        <name>Zn(2+)</name>
        <dbReference type="ChEBI" id="CHEBI:29105"/>
        <note>catalytic</note>
    </ligand>
</feature>
<evidence type="ECO:0000259" key="15">
    <source>
        <dbReference type="Pfam" id="PF01433"/>
    </source>
</evidence>
<comment type="caution">
    <text evidence="17">The sequence shown here is derived from an EMBL/GenBank/DDBJ whole genome shotgun (WGS) entry which is preliminary data.</text>
</comment>
<dbReference type="Pfam" id="PF17900">
    <property type="entry name" value="Peptidase_M1_N"/>
    <property type="match status" value="1"/>
</dbReference>
<feature type="domain" description="Aminopeptidase N-like N-terminal" evidence="16">
    <location>
        <begin position="65"/>
        <end position="241"/>
    </location>
</feature>
<evidence type="ECO:0000256" key="5">
    <source>
        <dbReference type="ARBA" id="ARBA00015611"/>
    </source>
</evidence>
<dbReference type="InterPro" id="IPR001930">
    <property type="entry name" value="Peptidase_M1"/>
</dbReference>
<gene>
    <name evidence="17" type="ORF">CWI84_00995</name>
</gene>
<keyword evidence="10 13" id="KW-0862">Zinc</keyword>
<dbReference type="PANTHER" id="PTHR45726:SF3">
    <property type="entry name" value="LEUKOTRIENE A-4 HYDROLASE"/>
    <property type="match status" value="1"/>
</dbReference>
<reference evidence="17 18" key="1">
    <citation type="journal article" date="2011" name="Front. Microbiol.">
        <title>Genomic signatures of strain selection and enhancement in Bacillus atrophaeus var. globigii, a historical biowarfare simulant.</title>
        <authorList>
            <person name="Gibbons H.S."/>
            <person name="Broomall S.M."/>
            <person name="McNew L.A."/>
            <person name="Daligault H."/>
            <person name="Chapman C."/>
            <person name="Bruce D."/>
            <person name="Karavis M."/>
            <person name="Krepps M."/>
            <person name="McGregor P.A."/>
            <person name="Hong C."/>
            <person name="Park K.H."/>
            <person name="Akmal A."/>
            <person name="Feldman A."/>
            <person name="Lin J.S."/>
            <person name="Chang W.E."/>
            <person name="Higgs B.W."/>
            <person name="Demirev P."/>
            <person name="Lindquist J."/>
            <person name="Liem A."/>
            <person name="Fochler E."/>
            <person name="Read T.D."/>
            <person name="Tapia R."/>
            <person name="Johnson S."/>
            <person name="Bishop-Lilly K.A."/>
            <person name="Detter C."/>
            <person name="Han C."/>
            <person name="Sozhamannan S."/>
            <person name="Rosenzweig C.N."/>
            <person name="Skowronski E.W."/>
        </authorList>
    </citation>
    <scope>NUCLEOTIDE SEQUENCE [LARGE SCALE GENOMIC DNA]</scope>
    <source>
        <strain evidence="17 18">CC-PW-9</strain>
    </source>
</reference>
<evidence type="ECO:0000256" key="6">
    <source>
        <dbReference type="ARBA" id="ARBA00022490"/>
    </source>
</evidence>
<evidence type="ECO:0000259" key="16">
    <source>
        <dbReference type="Pfam" id="PF17900"/>
    </source>
</evidence>
<protein>
    <recommendedName>
        <fullName evidence="5">Aminopeptidase N</fullName>
        <ecNumber evidence="4">3.4.11.2</ecNumber>
    </recommendedName>
</protein>
<evidence type="ECO:0000256" key="7">
    <source>
        <dbReference type="ARBA" id="ARBA00022670"/>
    </source>
</evidence>
<evidence type="ECO:0000313" key="18">
    <source>
        <dbReference type="Proteomes" id="UP000287996"/>
    </source>
</evidence>
<evidence type="ECO:0000256" key="3">
    <source>
        <dbReference type="ARBA" id="ARBA00010136"/>
    </source>
</evidence>
<comment type="similarity">
    <text evidence="3">Belongs to the peptidase M1 family.</text>
</comment>
<keyword evidence="14" id="KW-0732">Signal</keyword>
<dbReference type="InterPro" id="IPR045357">
    <property type="entry name" value="Aminopeptidase_N-like_N"/>
</dbReference>
<feature type="active site" description="Proton donor" evidence="12">
    <location>
        <position position="425"/>
    </location>
</feature>
<dbReference type="CDD" id="cd09603">
    <property type="entry name" value="M1_APN_like"/>
    <property type="match status" value="1"/>
</dbReference>
<keyword evidence="9" id="KW-0378">Hydrolase</keyword>
<feature type="chain" id="PRO_5019469620" description="Aminopeptidase N" evidence="14">
    <location>
        <begin position="35"/>
        <end position="583"/>
    </location>
</feature>
<evidence type="ECO:0000313" key="17">
    <source>
        <dbReference type="EMBL" id="RUO81364.1"/>
    </source>
</evidence>
<dbReference type="Proteomes" id="UP000287996">
    <property type="component" value="Unassembled WGS sequence"/>
</dbReference>
<accession>A0A432ZTU9</accession>
<dbReference type="GO" id="GO:0016285">
    <property type="term" value="F:alanyl aminopeptidase activity"/>
    <property type="evidence" value="ECO:0007669"/>
    <property type="project" value="UniProtKB-EC"/>
</dbReference>
<dbReference type="InterPro" id="IPR034015">
    <property type="entry name" value="M1_LTA4H"/>
</dbReference>
<dbReference type="InterPro" id="IPR042097">
    <property type="entry name" value="Aminopeptidase_N-like_N_sf"/>
</dbReference>
<dbReference type="EMBL" id="PIQH01000001">
    <property type="protein sequence ID" value="RUO81364.1"/>
    <property type="molecule type" value="Genomic_DNA"/>
</dbReference>
<feature type="active site" description="Proton acceptor" evidence="12">
    <location>
        <position position="343"/>
    </location>
</feature>
<evidence type="ECO:0000256" key="9">
    <source>
        <dbReference type="ARBA" id="ARBA00022801"/>
    </source>
</evidence>
<comment type="catalytic activity">
    <reaction evidence="1">
        <text>Release of an N-terminal amino acid, Xaa-|-Yaa- from a peptide, amide or arylamide. Xaa is preferably Ala, but may be most amino acids including Pro (slow action). When a terminal hydrophobic residue is followed by a prolyl residue, the two may be released as an intact Xaa-Pro dipeptide.</text>
        <dbReference type="EC" id="3.4.11.2"/>
    </reaction>
</comment>
<dbReference type="Gene3D" id="1.10.390.10">
    <property type="entry name" value="Neutral Protease Domain 2"/>
    <property type="match status" value="1"/>
</dbReference>
<dbReference type="PANTHER" id="PTHR45726">
    <property type="entry name" value="LEUKOTRIENE A-4 HYDROLASE"/>
    <property type="match status" value="1"/>
</dbReference>
<dbReference type="EC" id="3.4.11.2" evidence="4"/>
<dbReference type="RefSeq" id="WP_126840709.1">
    <property type="nucleotide sequence ID" value="NZ_PIQH01000001.1"/>
</dbReference>
<feature type="domain" description="Peptidase M1 membrane alanine aminopeptidase" evidence="15">
    <location>
        <begin position="340"/>
        <end position="492"/>
    </location>
</feature>
<dbReference type="Pfam" id="PF01433">
    <property type="entry name" value="Peptidase_M1"/>
    <property type="match status" value="1"/>
</dbReference>
<dbReference type="GO" id="GO:0008270">
    <property type="term" value="F:zinc ion binding"/>
    <property type="evidence" value="ECO:0007669"/>
    <property type="project" value="InterPro"/>
</dbReference>
<keyword evidence="11" id="KW-0482">Metalloprotease</keyword>
<feature type="signal peptide" evidence="14">
    <location>
        <begin position="1"/>
        <end position="34"/>
    </location>
</feature>
<dbReference type="PRINTS" id="PR00756">
    <property type="entry name" value="ALADIPTASE"/>
</dbReference>
<keyword evidence="8 13" id="KW-0479">Metal-binding</keyword>
<keyword evidence="6" id="KW-0963">Cytoplasm</keyword>
<sequence>MKIRPTKSLASFALSATAVALLSACSTSPSAVSAADSNALDRSYTMSSGGTLSADQQGITIVDADIALKVMPEQRAVSGTTVLTLKTDRQRSKLVVDLDDLFQLDGVTVNGEALPTGQFTHQQGQVTASLPQSIAAGDTVKLGISYHGVPHVAEKAPWDGGFVWSHTEDGKPWIATAVQGEGCDLIWPCIDHPMAEPQSATIRVTVPKGLVAASNGMLQDVVQDGDWSRYIWHTDEPINTYAIALNIGPYKTLKSTYHSRYGNDYPMVFYYLEGNEAKAKELYKEFPEMLNFFEDMIGPYPFHAEKMGVVETPHLGMEHQTINAYGNGYKKGPYGYDWLMQHELAHEWFGNQITNTDWDHMWLHEGFGSYMQPLYSEYLHGKMAYDAEMYKLRQGLINEYPLVSNHSMTEDDVYQNGRGPGSDIYAKGAWVLHTLRQLIGDQAFFAATKQLVYDRDDPKPGNFKPYFADSQRFIDAVNEETGKNYQWFFDTYLYQAALPKLVTERDGKQLTVYWQTESSSPFPMPVNIRIDGKVVRVNANKQPQTIMLPDSRSHVTADPDFAVLQQREYIEEFADYRNKTSQQ</sequence>
<dbReference type="GO" id="GO:0005737">
    <property type="term" value="C:cytoplasm"/>
    <property type="evidence" value="ECO:0007669"/>
    <property type="project" value="UniProtKB-SubCell"/>
</dbReference>
<feature type="binding site" evidence="13">
    <location>
        <position position="365"/>
    </location>
    <ligand>
        <name>Zn(2+)</name>
        <dbReference type="ChEBI" id="CHEBI:29105"/>
        <note>catalytic</note>
    </ligand>
</feature>
<dbReference type="AlphaFoldDB" id="A0A432ZTU9"/>
<dbReference type="InterPro" id="IPR014782">
    <property type="entry name" value="Peptidase_M1_dom"/>
</dbReference>
<evidence type="ECO:0000256" key="8">
    <source>
        <dbReference type="ARBA" id="ARBA00022723"/>
    </source>
</evidence>
<dbReference type="GO" id="GO:0008237">
    <property type="term" value="F:metallopeptidase activity"/>
    <property type="evidence" value="ECO:0007669"/>
    <property type="project" value="UniProtKB-KW"/>
</dbReference>
<evidence type="ECO:0000256" key="2">
    <source>
        <dbReference type="ARBA" id="ARBA00004496"/>
    </source>
</evidence>
<evidence type="ECO:0000256" key="1">
    <source>
        <dbReference type="ARBA" id="ARBA00000098"/>
    </source>
</evidence>
<evidence type="ECO:0000256" key="11">
    <source>
        <dbReference type="ARBA" id="ARBA00023049"/>
    </source>
</evidence>
<comment type="cofactor">
    <cofactor evidence="13">
        <name>Zn(2+)</name>
        <dbReference type="ChEBI" id="CHEBI:29105"/>
    </cofactor>
    <text evidence="13">Binds 1 zinc ion per subunit.</text>
</comment>
<name>A0A432ZTU9_9GAMM</name>
<dbReference type="Gene3D" id="2.60.40.1730">
    <property type="entry name" value="tricorn interacting facor f3 domain"/>
    <property type="match status" value="1"/>
</dbReference>
<evidence type="ECO:0000256" key="13">
    <source>
        <dbReference type="PIRSR" id="PIRSR634015-3"/>
    </source>
</evidence>
<dbReference type="PROSITE" id="PS51257">
    <property type="entry name" value="PROKAR_LIPOPROTEIN"/>
    <property type="match status" value="1"/>
</dbReference>
<dbReference type="SUPFAM" id="SSF63737">
    <property type="entry name" value="Leukotriene A4 hydrolase N-terminal domain"/>
    <property type="match status" value="1"/>
</dbReference>
<dbReference type="InterPro" id="IPR027268">
    <property type="entry name" value="Peptidase_M4/M1_CTD_sf"/>
</dbReference>
<keyword evidence="18" id="KW-1185">Reference proteome</keyword>
<evidence type="ECO:0000256" key="4">
    <source>
        <dbReference type="ARBA" id="ARBA00012564"/>
    </source>
</evidence>
<evidence type="ECO:0000256" key="12">
    <source>
        <dbReference type="PIRSR" id="PIRSR634015-1"/>
    </source>
</evidence>
<comment type="subcellular location">
    <subcellularLocation>
        <location evidence="2">Cytoplasm</location>
    </subcellularLocation>
</comment>
<dbReference type="SUPFAM" id="SSF55486">
    <property type="entry name" value="Metalloproteases ('zincins'), catalytic domain"/>
    <property type="match status" value="1"/>
</dbReference>
<organism evidence="17 18">
    <name type="scientific">Idiomarina tyrosinivorans</name>
    <dbReference type="NCBI Taxonomy" id="1445662"/>
    <lineage>
        <taxon>Bacteria</taxon>
        <taxon>Pseudomonadati</taxon>
        <taxon>Pseudomonadota</taxon>
        <taxon>Gammaproteobacteria</taxon>
        <taxon>Alteromonadales</taxon>
        <taxon>Idiomarinaceae</taxon>
        <taxon>Idiomarina</taxon>
    </lineage>
</organism>
<dbReference type="GO" id="GO:0006508">
    <property type="term" value="P:proteolysis"/>
    <property type="evidence" value="ECO:0007669"/>
    <property type="project" value="UniProtKB-KW"/>
</dbReference>
<feature type="binding site" evidence="13">
    <location>
        <position position="346"/>
    </location>
    <ligand>
        <name>Zn(2+)</name>
        <dbReference type="ChEBI" id="CHEBI:29105"/>
        <note>catalytic</note>
    </ligand>
</feature>
<evidence type="ECO:0000256" key="14">
    <source>
        <dbReference type="SAM" id="SignalP"/>
    </source>
</evidence>
<dbReference type="OrthoDB" id="100605at2"/>
<keyword evidence="7" id="KW-0645">Protease</keyword>
<proteinExistence type="inferred from homology"/>
<evidence type="ECO:0000256" key="10">
    <source>
        <dbReference type="ARBA" id="ARBA00022833"/>
    </source>
</evidence>